<evidence type="ECO:0000313" key="1">
    <source>
        <dbReference type="EMBL" id="KAH3812562.1"/>
    </source>
</evidence>
<dbReference type="Proteomes" id="UP000828390">
    <property type="component" value="Unassembled WGS sequence"/>
</dbReference>
<accession>A0A9D4G953</accession>
<dbReference type="EMBL" id="JAIWYP010000006">
    <property type="protein sequence ID" value="KAH3812562.1"/>
    <property type="molecule type" value="Genomic_DNA"/>
</dbReference>
<gene>
    <name evidence="1" type="ORF">DPMN_140997</name>
</gene>
<protein>
    <submittedName>
        <fullName evidence="1">Uncharacterized protein</fullName>
    </submittedName>
</protein>
<comment type="caution">
    <text evidence="1">The sequence shown here is derived from an EMBL/GenBank/DDBJ whole genome shotgun (WGS) entry which is preliminary data.</text>
</comment>
<reference evidence="1" key="2">
    <citation type="submission" date="2020-11" db="EMBL/GenBank/DDBJ databases">
        <authorList>
            <person name="McCartney M.A."/>
            <person name="Auch B."/>
            <person name="Kono T."/>
            <person name="Mallez S."/>
            <person name="Becker A."/>
            <person name="Gohl D.M."/>
            <person name="Silverstein K.A.T."/>
            <person name="Koren S."/>
            <person name="Bechman K.B."/>
            <person name="Herman A."/>
            <person name="Abrahante J.E."/>
            <person name="Garbe J."/>
        </authorList>
    </citation>
    <scope>NUCLEOTIDE SEQUENCE</scope>
    <source>
        <strain evidence="1">Duluth1</strain>
        <tissue evidence="1">Whole animal</tissue>
    </source>
</reference>
<sequence>MQTLPMILSGTRLNVNFAPITTLESVEVAFQNRDKDFPFYISMEFHVQKAKLDVKMNGTWQHLFYVRAWNDNPASRLLLAFGFDLDLKQYSISSIGRPRASDSIVK</sequence>
<reference evidence="1" key="1">
    <citation type="journal article" date="2019" name="bioRxiv">
        <title>The Genome of the Zebra Mussel, Dreissena polymorpha: A Resource for Invasive Species Research.</title>
        <authorList>
            <person name="McCartney M.A."/>
            <person name="Auch B."/>
            <person name="Kono T."/>
            <person name="Mallez S."/>
            <person name="Zhang Y."/>
            <person name="Obille A."/>
            <person name="Becker A."/>
            <person name="Abrahante J.E."/>
            <person name="Garbe J."/>
            <person name="Badalamenti J.P."/>
            <person name="Herman A."/>
            <person name="Mangelson H."/>
            <person name="Liachko I."/>
            <person name="Sullivan S."/>
            <person name="Sone E.D."/>
            <person name="Koren S."/>
            <person name="Silverstein K.A.T."/>
            <person name="Beckman K.B."/>
            <person name="Gohl D.M."/>
        </authorList>
    </citation>
    <scope>NUCLEOTIDE SEQUENCE</scope>
    <source>
        <strain evidence="1">Duluth1</strain>
        <tissue evidence="1">Whole animal</tissue>
    </source>
</reference>
<organism evidence="1 2">
    <name type="scientific">Dreissena polymorpha</name>
    <name type="common">Zebra mussel</name>
    <name type="synonym">Mytilus polymorpha</name>
    <dbReference type="NCBI Taxonomy" id="45954"/>
    <lineage>
        <taxon>Eukaryota</taxon>
        <taxon>Metazoa</taxon>
        <taxon>Spiralia</taxon>
        <taxon>Lophotrochozoa</taxon>
        <taxon>Mollusca</taxon>
        <taxon>Bivalvia</taxon>
        <taxon>Autobranchia</taxon>
        <taxon>Heteroconchia</taxon>
        <taxon>Euheterodonta</taxon>
        <taxon>Imparidentia</taxon>
        <taxon>Neoheterodontei</taxon>
        <taxon>Myida</taxon>
        <taxon>Dreissenoidea</taxon>
        <taxon>Dreissenidae</taxon>
        <taxon>Dreissena</taxon>
    </lineage>
</organism>
<keyword evidence="2" id="KW-1185">Reference proteome</keyword>
<proteinExistence type="predicted"/>
<name>A0A9D4G953_DREPO</name>
<dbReference type="AlphaFoldDB" id="A0A9D4G953"/>
<evidence type="ECO:0000313" key="2">
    <source>
        <dbReference type="Proteomes" id="UP000828390"/>
    </source>
</evidence>